<reference evidence="3" key="1">
    <citation type="journal article" date="2023" name="Genome Biol. Evol.">
        <title>First Whole Genome Sequence and Flow Cytometry Genome Size Data for the Lichen-Forming Fungus Ramalina farinacea (Ascomycota).</title>
        <authorList>
            <person name="Llewellyn T."/>
            <person name="Mian S."/>
            <person name="Hill R."/>
            <person name="Leitch I.J."/>
            <person name="Gaya E."/>
        </authorList>
    </citation>
    <scope>NUCLEOTIDE SEQUENCE</scope>
    <source>
        <strain evidence="3">LIQ254RAFAR</strain>
    </source>
</reference>
<organism evidence="3 4">
    <name type="scientific">Ramalina farinacea</name>
    <dbReference type="NCBI Taxonomy" id="258253"/>
    <lineage>
        <taxon>Eukaryota</taxon>
        <taxon>Fungi</taxon>
        <taxon>Dikarya</taxon>
        <taxon>Ascomycota</taxon>
        <taxon>Pezizomycotina</taxon>
        <taxon>Lecanoromycetes</taxon>
        <taxon>OSLEUM clade</taxon>
        <taxon>Lecanoromycetidae</taxon>
        <taxon>Lecanorales</taxon>
        <taxon>Lecanorineae</taxon>
        <taxon>Ramalinaceae</taxon>
        <taxon>Ramalina</taxon>
    </lineage>
</organism>
<dbReference type="Proteomes" id="UP001161017">
    <property type="component" value="Unassembled WGS sequence"/>
</dbReference>
<feature type="domain" description="MJ1316 RNA cyclic group end recognition" evidence="2">
    <location>
        <begin position="75"/>
        <end position="148"/>
    </location>
</feature>
<feature type="region of interest" description="Disordered" evidence="1">
    <location>
        <begin position="1"/>
        <end position="87"/>
    </location>
</feature>
<feature type="region of interest" description="Disordered" evidence="1">
    <location>
        <begin position="170"/>
        <end position="190"/>
    </location>
</feature>
<protein>
    <recommendedName>
        <fullName evidence="2">MJ1316 RNA cyclic group end recognition domain-containing protein</fullName>
    </recommendedName>
</protein>
<dbReference type="AlphaFoldDB" id="A0AA43QLI1"/>
<name>A0AA43QLI1_9LECA</name>
<dbReference type="Pfam" id="PF04457">
    <property type="entry name" value="MJ1316"/>
    <property type="match status" value="1"/>
</dbReference>
<keyword evidence="4" id="KW-1185">Reference proteome</keyword>
<proteinExistence type="predicted"/>
<sequence length="190" mass="21518">MDTAFQTQNVSIPLWDADELDNSECQRQAESGSDQDEVCKDTTTRPPRAPSRSKAKRNRKQNNYKDANQASHPTLRPASDILSRIRHDPDLDESDYIVGYHDRHEPEAVEIPVSAWKGGGDVTDEEWIPQHRILYFRRDSDGELVWHRGQRLDKLFGSGIQITGEKAVEEANLPLEKVGSEPDEGPLKAM</sequence>
<evidence type="ECO:0000313" key="4">
    <source>
        <dbReference type="Proteomes" id="UP001161017"/>
    </source>
</evidence>
<dbReference type="EMBL" id="JAPUFD010000004">
    <property type="protein sequence ID" value="MDI1486908.1"/>
    <property type="molecule type" value="Genomic_DNA"/>
</dbReference>
<evidence type="ECO:0000256" key="1">
    <source>
        <dbReference type="SAM" id="MobiDB-lite"/>
    </source>
</evidence>
<dbReference type="InterPro" id="IPR040459">
    <property type="entry name" value="MJ1316"/>
</dbReference>
<feature type="compositionally biased region" description="Basic residues" evidence="1">
    <location>
        <begin position="51"/>
        <end position="62"/>
    </location>
</feature>
<feature type="compositionally biased region" description="Polar residues" evidence="1">
    <location>
        <begin position="1"/>
        <end position="11"/>
    </location>
</feature>
<evidence type="ECO:0000313" key="3">
    <source>
        <dbReference type="EMBL" id="MDI1486908.1"/>
    </source>
</evidence>
<comment type="caution">
    <text evidence="3">The sequence shown here is derived from an EMBL/GenBank/DDBJ whole genome shotgun (WGS) entry which is preliminary data.</text>
</comment>
<feature type="compositionally biased region" description="Polar residues" evidence="1">
    <location>
        <begin position="23"/>
        <end position="32"/>
    </location>
</feature>
<accession>A0AA43QLI1</accession>
<gene>
    <name evidence="3" type="ORF">OHK93_006170</name>
</gene>
<evidence type="ECO:0000259" key="2">
    <source>
        <dbReference type="Pfam" id="PF04457"/>
    </source>
</evidence>